<dbReference type="AlphaFoldDB" id="A0A4R2MXM5"/>
<sequence length="91" mass="9850">MSQDVRPSGVRRFQGVTVFDNGADRPSEFGDPSTRPSLWDEPSRHPDPSLESRRPRAAAPRRGAGGLWAAVLVVIGVGGAGVVLLARWFNR</sequence>
<keyword evidence="2" id="KW-0472">Membrane</keyword>
<evidence type="ECO:0000256" key="2">
    <source>
        <dbReference type="SAM" id="Phobius"/>
    </source>
</evidence>
<gene>
    <name evidence="3" type="ORF">EV684_101155</name>
</gene>
<keyword evidence="2" id="KW-0812">Transmembrane</keyword>
<evidence type="ECO:0000313" key="4">
    <source>
        <dbReference type="Proteomes" id="UP000295106"/>
    </source>
</evidence>
<dbReference type="GeneID" id="99686883"/>
<reference evidence="3 4" key="1">
    <citation type="submission" date="2019-03" db="EMBL/GenBank/DDBJ databases">
        <title>Genomic Encyclopedia of Type Strains, Phase IV (KMG-IV): sequencing the most valuable type-strain genomes for metagenomic binning, comparative biology and taxonomic classification.</title>
        <authorList>
            <person name="Goeker M."/>
        </authorList>
    </citation>
    <scope>NUCLEOTIDE SEQUENCE [LARGE SCALE GENOMIC DNA]</scope>
    <source>
        <strain evidence="3 4">DSM 1709</strain>
    </source>
</reference>
<protein>
    <submittedName>
        <fullName evidence="3">Uncharacterized protein</fullName>
    </submittedName>
</protein>
<evidence type="ECO:0000256" key="1">
    <source>
        <dbReference type="SAM" id="MobiDB-lite"/>
    </source>
</evidence>
<feature type="compositionally biased region" description="Basic and acidic residues" evidence="1">
    <location>
        <begin position="41"/>
        <end position="54"/>
    </location>
</feature>
<dbReference type="RefSeq" id="WP_207184345.1">
    <property type="nucleotide sequence ID" value="NZ_CP181386.1"/>
</dbReference>
<proteinExistence type="predicted"/>
<dbReference type="Proteomes" id="UP000295106">
    <property type="component" value="Unassembled WGS sequence"/>
</dbReference>
<accession>A0A4R2MXM5</accession>
<keyword evidence="2" id="KW-1133">Transmembrane helix</keyword>
<name>A0A4R2MXM5_RUBGE</name>
<evidence type="ECO:0000313" key="3">
    <source>
        <dbReference type="EMBL" id="TCP05283.1"/>
    </source>
</evidence>
<dbReference type="EMBL" id="SLXD01000001">
    <property type="protein sequence ID" value="TCP05283.1"/>
    <property type="molecule type" value="Genomic_DNA"/>
</dbReference>
<comment type="caution">
    <text evidence="3">The sequence shown here is derived from an EMBL/GenBank/DDBJ whole genome shotgun (WGS) entry which is preliminary data.</text>
</comment>
<feature type="region of interest" description="Disordered" evidence="1">
    <location>
        <begin position="1"/>
        <end position="63"/>
    </location>
</feature>
<organism evidence="3 4">
    <name type="scientific">Rubrivivax gelatinosus</name>
    <name type="common">Rhodocyclus gelatinosus</name>
    <name type="synonym">Rhodopseudomonas gelatinosa</name>
    <dbReference type="NCBI Taxonomy" id="28068"/>
    <lineage>
        <taxon>Bacteria</taxon>
        <taxon>Pseudomonadati</taxon>
        <taxon>Pseudomonadota</taxon>
        <taxon>Betaproteobacteria</taxon>
        <taxon>Burkholderiales</taxon>
        <taxon>Sphaerotilaceae</taxon>
        <taxon>Rubrivivax</taxon>
    </lineage>
</organism>
<feature type="transmembrane region" description="Helical" evidence="2">
    <location>
        <begin position="66"/>
        <end position="89"/>
    </location>
</feature>